<sequence>MANVHILQDINSKGYRLGSTREVELEEALRDSCITNSELNKNFKNYQKAYSEFNKIKQLSSEIDTLTFQNNQLQISNAEYEVKNIIHLKKIKSYQVMIKILKSKLALAQKDAFSIQENLSKTESENLFIKFKMGEFKQIEVELECVRSKLDHLKSETISKSVDSLACSAIIGETDKKNVIMPDSQTVSSTPEFLAEGWLTSKIDISLDDIHISFDMPLSIPKSVTSYLAQ</sequence>
<evidence type="ECO:0000313" key="1">
    <source>
        <dbReference type="EMBL" id="CAG8683906.1"/>
    </source>
</evidence>
<proteinExistence type="predicted"/>
<reference evidence="1" key="1">
    <citation type="submission" date="2021-06" db="EMBL/GenBank/DDBJ databases">
        <authorList>
            <person name="Kallberg Y."/>
            <person name="Tangrot J."/>
            <person name="Rosling A."/>
        </authorList>
    </citation>
    <scope>NUCLEOTIDE SEQUENCE</scope>
    <source>
        <strain evidence="1">MT106</strain>
    </source>
</reference>
<dbReference type="EMBL" id="CAJVPL010011369">
    <property type="protein sequence ID" value="CAG8683906.1"/>
    <property type="molecule type" value="Genomic_DNA"/>
</dbReference>
<dbReference type="Proteomes" id="UP000789831">
    <property type="component" value="Unassembled WGS sequence"/>
</dbReference>
<name>A0A9N9ELD8_9GLOM</name>
<organism evidence="1 2">
    <name type="scientific">Ambispora gerdemannii</name>
    <dbReference type="NCBI Taxonomy" id="144530"/>
    <lineage>
        <taxon>Eukaryota</taxon>
        <taxon>Fungi</taxon>
        <taxon>Fungi incertae sedis</taxon>
        <taxon>Mucoromycota</taxon>
        <taxon>Glomeromycotina</taxon>
        <taxon>Glomeromycetes</taxon>
        <taxon>Archaeosporales</taxon>
        <taxon>Ambisporaceae</taxon>
        <taxon>Ambispora</taxon>
    </lineage>
</organism>
<dbReference type="OrthoDB" id="2435627at2759"/>
<keyword evidence="2" id="KW-1185">Reference proteome</keyword>
<evidence type="ECO:0000313" key="2">
    <source>
        <dbReference type="Proteomes" id="UP000789831"/>
    </source>
</evidence>
<protein>
    <submittedName>
        <fullName evidence="1">11162_t:CDS:1</fullName>
    </submittedName>
</protein>
<comment type="caution">
    <text evidence="1">The sequence shown here is derived from an EMBL/GenBank/DDBJ whole genome shotgun (WGS) entry which is preliminary data.</text>
</comment>
<gene>
    <name evidence="1" type="ORF">AGERDE_LOCUS12794</name>
</gene>
<dbReference type="AlphaFoldDB" id="A0A9N9ELD8"/>
<accession>A0A9N9ELD8</accession>